<dbReference type="SUPFAM" id="SSF53790">
    <property type="entry name" value="Tetrapyrrole methylase"/>
    <property type="match status" value="1"/>
</dbReference>
<evidence type="ECO:0000313" key="7">
    <source>
        <dbReference type="EMBL" id="ADC66401.1"/>
    </source>
</evidence>
<dbReference type="STRING" id="589924.Ferp_2277"/>
<accession>D3S1D7</accession>
<dbReference type="EMBL" id="CP001899">
    <property type="protein sequence ID" value="ADC66401.1"/>
    <property type="molecule type" value="Genomic_DNA"/>
</dbReference>
<keyword evidence="2" id="KW-0169">Cobalamin biosynthesis</keyword>
<sequence>MRSQGKLYIVGIGPGCRELMTLKAKKAIESSDYVIGHKRYVDFVRDLVKGKIIESGMGREVERVRLAVELAKNNVVSLVSGGDPCVYGIAPLVIEYIQSKGVSVDYEIIPGVSALNSASPLLGSPISGDHAVVSLSDLLVPWEIIERRLRKALEGDFVIAIYNPSSRKRKGNLEKAMKIVMEHRGDVFVGVVKNACREGEEVRIMKCSEVISSDFVDMSTIIFVPNSETVIKNGMMLTPRGYSRKYEV</sequence>
<proteinExistence type="predicted"/>
<evidence type="ECO:0000256" key="2">
    <source>
        <dbReference type="ARBA" id="ARBA00022573"/>
    </source>
</evidence>
<protein>
    <submittedName>
        <fullName evidence="7">Precorrin-3B C17-methyltransferase</fullName>
    </submittedName>
</protein>
<dbReference type="NCBIfam" id="TIGR01466">
    <property type="entry name" value="cobJ_cbiH"/>
    <property type="match status" value="1"/>
</dbReference>
<dbReference type="InterPro" id="IPR051810">
    <property type="entry name" value="Precorrin_MeTrfase"/>
</dbReference>
<dbReference type="CDD" id="cd11646">
    <property type="entry name" value="Precorrin_3B_C17_MT"/>
    <property type="match status" value="1"/>
</dbReference>
<reference evidence="7 8" key="2">
    <citation type="journal article" date="2011" name="Stand. Genomic Sci.">
        <title>Complete genome sequence of Ferroglobus placidus AEDII12DO.</title>
        <authorList>
            <person name="Anderson I."/>
            <person name="Risso C."/>
            <person name="Holmes D."/>
            <person name="Lucas S."/>
            <person name="Copeland A."/>
            <person name="Lapidus A."/>
            <person name="Cheng J.F."/>
            <person name="Bruce D."/>
            <person name="Goodwin L."/>
            <person name="Pitluck S."/>
            <person name="Saunders E."/>
            <person name="Brettin T."/>
            <person name="Detter J.C."/>
            <person name="Han C."/>
            <person name="Tapia R."/>
            <person name="Larimer F."/>
            <person name="Land M."/>
            <person name="Hauser L."/>
            <person name="Woyke T."/>
            <person name="Lovley D."/>
            <person name="Kyrpides N."/>
            <person name="Ivanova N."/>
        </authorList>
    </citation>
    <scope>NUCLEOTIDE SEQUENCE [LARGE SCALE GENOMIC DNA]</scope>
    <source>
        <strain evidence="8">DSM 10642 / AEDII12DO</strain>
    </source>
</reference>
<dbReference type="InterPro" id="IPR035996">
    <property type="entry name" value="4pyrrol_Methylase_sf"/>
</dbReference>
<dbReference type="KEGG" id="fpl:Ferp_2277"/>
<reference evidence="8" key="1">
    <citation type="submission" date="2010-02" db="EMBL/GenBank/DDBJ databases">
        <title>Complete sequence of Ferroglobus placidus DSM 10642.</title>
        <authorList>
            <consortium name="US DOE Joint Genome Institute"/>
            <person name="Lucas S."/>
            <person name="Copeland A."/>
            <person name="Lapidus A."/>
            <person name="Cheng J.-F."/>
            <person name="Bruce D."/>
            <person name="Goodwin L."/>
            <person name="Pitluck S."/>
            <person name="Saunders E."/>
            <person name="Brettin T."/>
            <person name="Detter J.C."/>
            <person name="Han C."/>
            <person name="Tapia R."/>
            <person name="Larimer F."/>
            <person name="Land M."/>
            <person name="Hauser L."/>
            <person name="Kyrpides N."/>
            <person name="Ivanova N."/>
            <person name="Holmes D."/>
            <person name="Lovley D."/>
            <person name="Kyrpides N."/>
            <person name="Anderson I.J."/>
            <person name="Woyke T."/>
        </authorList>
    </citation>
    <scope>NUCLEOTIDE SEQUENCE [LARGE SCALE GENOMIC DNA]</scope>
    <source>
        <strain evidence="8">DSM 10642 / AEDII12DO</strain>
    </source>
</reference>
<evidence type="ECO:0000259" key="6">
    <source>
        <dbReference type="Pfam" id="PF00590"/>
    </source>
</evidence>
<dbReference type="PaxDb" id="589924-Ferp_2277"/>
<keyword evidence="3 7" id="KW-0489">Methyltransferase</keyword>
<dbReference type="InterPro" id="IPR006363">
    <property type="entry name" value="Cbl_synth_CobJ/CibH_dom"/>
</dbReference>
<dbReference type="Gene3D" id="3.30.950.10">
    <property type="entry name" value="Methyltransferase, Cobalt-precorrin-4 Transmethylase, Domain 2"/>
    <property type="match status" value="1"/>
</dbReference>
<dbReference type="eggNOG" id="arCOG00647">
    <property type="taxonomic scope" value="Archaea"/>
</dbReference>
<keyword evidence="4 7" id="KW-0808">Transferase</keyword>
<evidence type="ECO:0000256" key="3">
    <source>
        <dbReference type="ARBA" id="ARBA00022603"/>
    </source>
</evidence>
<dbReference type="Proteomes" id="UP000002613">
    <property type="component" value="Chromosome"/>
</dbReference>
<dbReference type="GeneID" id="71696486"/>
<organism evidence="7 8">
    <name type="scientific">Ferroglobus placidus (strain DSM 10642 / AEDII12DO)</name>
    <dbReference type="NCBI Taxonomy" id="589924"/>
    <lineage>
        <taxon>Archaea</taxon>
        <taxon>Methanobacteriati</taxon>
        <taxon>Methanobacteriota</taxon>
        <taxon>Archaeoglobi</taxon>
        <taxon>Archaeoglobales</taxon>
        <taxon>Archaeoglobaceae</taxon>
        <taxon>Ferroglobus</taxon>
    </lineage>
</organism>
<comment type="pathway">
    <text evidence="1">Cofactor biosynthesis; adenosylcobalamin biosynthesis.</text>
</comment>
<dbReference type="PANTHER" id="PTHR47036">
    <property type="entry name" value="COBALT-FACTOR III C(17)-METHYLTRANSFERASE-RELATED"/>
    <property type="match status" value="1"/>
</dbReference>
<name>D3S1D7_FERPA</name>
<keyword evidence="8" id="KW-1185">Reference proteome</keyword>
<dbReference type="RefSeq" id="WP_012966738.1">
    <property type="nucleotide sequence ID" value="NC_013849.1"/>
</dbReference>
<dbReference type="Pfam" id="PF00590">
    <property type="entry name" value="TP_methylase"/>
    <property type="match status" value="1"/>
</dbReference>
<evidence type="ECO:0000256" key="4">
    <source>
        <dbReference type="ARBA" id="ARBA00022679"/>
    </source>
</evidence>
<feature type="domain" description="Tetrapyrrole methylase" evidence="6">
    <location>
        <begin position="6"/>
        <end position="209"/>
    </location>
</feature>
<gene>
    <name evidence="7" type="ordered locus">Ferp_2277</name>
</gene>
<keyword evidence="5" id="KW-0949">S-adenosyl-L-methionine</keyword>
<dbReference type="GO" id="GO:0032259">
    <property type="term" value="P:methylation"/>
    <property type="evidence" value="ECO:0007669"/>
    <property type="project" value="UniProtKB-KW"/>
</dbReference>
<evidence type="ECO:0000256" key="1">
    <source>
        <dbReference type="ARBA" id="ARBA00004953"/>
    </source>
</evidence>
<dbReference type="GO" id="GO:0008168">
    <property type="term" value="F:methyltransferase activity"/>
    <property type="evidence" value="ECO:0007669"/>
    <property type="project" value="UniProtKB-KW"/>
</dbReference>
<dbReference type="InterPro" id="IPR000878">
    <property type="entry name" value="4pyrrol_Mease"/>
</dbReference>
<dbReference type="InterPro" id="IPR014777">
    <property type="entry name" value="4pyrrole_Mease_sub1"/>
</dbReference>
<dbReference type="InterPro" id="IPR014776">
    <property type="entry name" value="4pyrrole_Mease_sub2"/>
</dbReference>
<dbReference type="AlphaFoldDB" id="D3S1D7"/>
<evidence type="ECO:0000313" key="8">
    <source>
        <dbReference type="Proteomes" id="UP000002613"/>
    </source>
</evidence>
<dbReference type="UniPathway" id="UPA00148"/>
<dbReference type="Gene3D" id="3.40.1010.10">
    <property type="entry name" value="Cobalt-precorrin-4 Transmethylase, Domain 1"/>
    <property type="match status" value="1"/>
</dbReference>
<dbReference type="GO" id="GO:0009236">
    <property type="term" value="P:cobalamin biosynthetic process"/>
    <property type="evidence" value="ECO:0007669"/>
    <property type="project" value="UniProtKB-UniPathway"/>
</dbReference>
<dbReference type="PANTHER" id="PTHR47036:SF1">
    <property type="entry name" value="COBALT-FACTOR III C(17)-METHYLTRANSFERASE-RELATED"/>
    <property type="match status" value="1"/>
</dbReference>
<dbReference type="HOGENOM" id="CLU_047948_2_0_2"/>
<evidence type="ECO:0000256" key="5">
    <source>
        <dbReference type="ARBA" id="ARBA00022691"/>
    </source>
</evidence>